<dbReference type="Pfam" id="PF09359">
    <property type="entry name" value="VTC"/>
    <property type="match status" value="1"/>
</dbReference>
<organism evidence="2 3">
    <name type="scientific">Hyalangium minutum</name>
    <dbReference type="NCBI Taxonomy" id="394096"/>
    <lineage>
        <taxon>Bacteria</taxon>
        <taxon>Pseudomonadati</taxon>
        <taxon>Myxococcota</taxon>
        <taxon>Myxococcia</taxon>
        <taxon>Myxococcales</taxon>
        <taxon>Cystobacterineae</taxon>
        <taxon>Archangiaceae</taxon>
        <taxon>Hyalangium</taxon>
    </lineage>
</organism>
<dbReference type="AlphaFoldDB" id="A0A085WAZ6"/>
<evidence type="ECO:0000259" key="1">
    <source>
        <dbReference type="Pfam" id="PF09359"/>
    </source>
</evidence>
<evidence type="ECO:0000313" key="2">
    <source>
        <dbReference type="EMBL" id="KFE64859.1"/>
    </source>
</evidence>
<evidence type="ECO:0000313" key="3">
    <source>
        <dbReference type="Proteomes" id="UP000028725"/>
    </source>
</evidence>
<dbReference type="Proteomes" id="UP000028725">
    <property type="component" value="Unassembled WGS sequence"/>
</dbReference>
<protein>
    <recommendedName>
        <fullName evidence="1">VTC domain-containing protein</fullName>
    </recommendedName>
</protein>
<keyword evidence="3" id="KW-1185">Reference proteome</keyword>
<dbReference type="Gene3D" id="3.20.100.30">
    <property type="entry name" value="VTC, catalytic tunnel domain"/>
    <property type="match status" value="1"/>
</dbReference>
<reference evidence="2 3" key="1">
    <citation type="submission" date="2014-04" db="EMBL/GenBank/DDBJ databases">
        <title>Genome assembly of Hyalangium minutum DSM 14724.</title>
        <authorList>
            <person name="Sharma G."/>
            <person name="Subramanian S."/>
        </authorList>
    </citation>
    <scope>NUCLEOTIDE SEQUENCE [LARGE SCALE GENOMIC DNA]</scope>
    <source>
        <strain evidence="2 3">DSM 14724</strain>
    </source>
</reference>
<dbReference type="GO" id="GO:0006799">
    <property type="term" value="P:polyphosphate biosynthetic process"/>
    <property type="evidence" value="ECO:0007669"/>
    <property type="project" value="UniProtKB-ARBA"/>
</dbReference>
<dbReference type="EMBL" id="JMCB01000013">
    <property type="protein sequence ID" value="KFE64859.1"/>
    <property type="molecule type" value="Genomic_DNA"/>
</dbReference>
<dbReference type="STRING" id="394096.DB31_1877"/>
<accession>A0A085WAZ6</accession>
<dbReference type="InterPro" id="IPR018966">
    <property type="entry name" value="VTC_domain"/>
</dbReference>
<proteinExistence type="predicted"/>
<gene>
    <name evidence="2" type="ORF">DB31_1877</name>
</gene>
<name>A0A085WAZ6_9BACT</name>
<comment type="caution">
    <text evidence="2">The sequence shown here is derived from an EMBL/GenBank/DDBJ whole genome shotgun (WGS) entry which is preliminary data.</text>
</comment>
<dbReference type="RefSeq" id="WP_240486956.1">
    <property type="nucleotide sequence ID" value="NZ_JMCB01000013.1"/>
</dbReference>
<feature type="domain" description="VTC" evidence="1">
    <location>
        <begin position="46"/>
        <end position="233"/>
    </location>
</feature>
<dbReference type="InterPro" id="IPR042267">
    <property type="entry name" value="VTC_sf"/>
</dbReference>
<sequence>MECHSPELDHERRFHPSVSVVEAFLSAVGPFTEPRRYELGYPHAFTRTTYFDTEELSLLSSRGTGSAQRLRLREYAGAVDLAQPPVLTGQRFLEVKVTSGERRMKSRCPLSGVEAEALLSGAPLPEASVAAELVRRLTPAPVKPMVTAWYRRVTRVTSDERVRITLDEDLTFALPPAPGEPAAPTRLLQRAPSALLEVKWQARLPYWLERAFVPLMACETHGSKFEEGMRALFGGALPLPLSKAR</sequence>